<dbReference type="GO" id="GO:0006572">
    <property type="term" value="P:L-tyrosine catabolic process"/>
    <property type="evidence" value="ECO:0007669"/>
    <property type="project" value="TreeGrafter"/>
</dbReference>
<dbReference type="Gene3D" id="3.90.1150.10">
    <property type="entry name" value="Aspartate Aminotransferase, domain 1"/>
    <property type="match status" value="1"/>
</dbReference>
<dbReference type="GO" id="GO:0030170">
    <property type="term" value="F:pyridoxal phosphate binding"/>
    <property type="evidence" value="ECO:0007669"/>
    <property type="project" value="InterPro"/>
</dbReference>
<organism evidence="2">
    <name type="scientific">Pinus taeda</name>
    <name type="common">Loblolly pine</name>
    <dbReference type="NCBI Taxonomy" id="3352"/>
    <lineage>
        <taxon>Eukaryota</taxon>
        <taxon>Viridiplantae</taxon>
        <taxon>Streptophyta</taxon>
        <taxon>Embryophyta</taxon>
        <taxon>Tracheophyta</taxon>
        <taxon>Spermatophyta</taxon>
        <taxon>Pinopsida</taxon>
        <taxon>Pinidae</taxon>
        <taxon>Conifers I</taxon>
        <taxon>Pinales</taxon>
        <taxon>Pinaceae</taxon>
        <taxon>Pinus</taxon>
        <taxon>Pinus subgen. Pinus</taxon>
    </lineage>
</organism>
<gene>
    <name evidence="2" type="ORF">2_1253_01</name>
</gene>
<dbReference type="InterPro" id="IPR015422">
    <property type="entry name" value="PyrdxlP-dep_Trfase_small"/>
</dbReference>
<sequence length="73" mass="8136">MFIMVEINISALKDIKDDMEFASALVKEESVVALPGSTLGMKTWIRISFGNPSATLEEAWDIIESFCQKHSNT</sequence>
<dbReference type="InterPro" id="IPR015424">
    <property type="entry name" value="PyrdxlP-dep_Trfase"/>
</dbReference>
<dbReference type="Pfam" id="PF00155">
    <property type="entry name" value="Aminotran_1_2"/>
    <property type="match status" value="1"/>
</dbReference>
<dbReference type="SUPFAM" id="SSF53383">
    <property type="entry name" value="PLP-dependent transferases"/>
    <property type="match status" value="1"/>
</dbReference>
<feature type="domain" description="Aminotransferase class I/classII large" evidence="1">
    <location>
        <begin position="8"/>
        <end position="62"/>
    </location>
</feature>
<feature type="non-terminal residue" evidence="2">
    <location>
        <position position="73"/>
    </location>
</feature>
<reference evidence="2" key="1">
    <citation type="submission" date="2008-08" db="EMBL/GenBank/DDBJ databases">
        <title>Nucleotide Diversity and Divergence in the Loblolly Pine Gene Space.</title>
        <authorList>
            <person name="Neale D.B."/>
            <person name="Wegrzyn J.L."/>
            <person name="Lee J.M."/>
            <person name="Eckert A.J."/>
            <person name="Liechty J.D."/>
            <person name="Stevens K.A."/>
            <person name="Langley C.H."/>
        </authorList>
    </citation>
    <scope>NUCLEOTIDE SEQUENCE</scope>
    <source>
        <strain evidence="2">7627</strain>
        <tissue evidence="2">Megagametophyte</tissue>
    </source>
</reference>
<dbReference type="EMBL" id="FJ089795">
    <property type="protein sequence ID" value="AFG54665.1"/>
    <property type="molecule type" value="Genomic_DNA"/>
</dbReference>
<evidence type="ECO:0000259" key="1">
    <source>
        <dbReference type="Pfam" id="PF00155"/>
    </source>
</evidence>
<evidence type="ECO:0000313" key="2">
    <source>
        <dbReference type="EMBL" id="AFG54665.1"/>
    </source>
</evidence>
<dbReference type="GO" id="GO:0004838">
    <property type="term" value="F:L-tyrosine-2-oxoglutarate transaminase activity"/>
    <property type="evidence" value="ECO:0007669"/>
    <property type="project" value="TreeGrafter"/>
</dbReference>
<proteinExistence type="predicted"/>
<protein>
    <recommendedName>
        <fullName evidence="1">Aminotransferase class I/classII large domain-containing protein</fullName>
    </recommendedName>
</protein>
<dbReference type="PANTHER" id="PTHR45744">
    <property type="entry name" value="TYROSINE AMINOTRANSFERASE"/>
    <property type="match status" value="1"/>
</dbReference>
<accession>H9VY22</accession>
<dbReference type="InterPro" id="IPR004839">
    <property type="entry name" value="Aminotransferase_I/II_large"/>
</dbReference>
<name>H9VY22_PINTA</name>
<dbReference type="PANTHER" id="PTHR45744:SF2">
    <property type="entry name" value="TYROSINE AMINOTRANSFERASE"/>
    <property type="match status" value="1"/>
</dbReference>
<dbReference type="AlphaFoldDB" id="H9VY22"/>